<proteinExistence type="predicted"/>
<dbReference type="Proteomes" id="UP001215712">
    <property type="component" value="Unassembled WGS sequence"/>
</dbReference>
<sequence length="556" mass="60896">MRLINASIKDLAESLQRGEVTSVSLVEVGELNKPCRMAYIARIQQVNGIVKAVSEINPDALELAEKCDEERLSGRSKGILHGIPFLAKDMFLTTDRMQTTAGCKALQGAEPSFEATVIAKLRNQGAILLGKSALTQWANYRSPRTAPNGWSSANGQCTAPFADYQDPSGSSSGSAVAVSLGLCAFGLGTEASSITNPAQKAAVVGLRPTTGLVSRHGVYSVSEYQDSVGVHGRTVDDCAIALSSIAGGPPDNLIYSSVDPEDHFTMVDPLDGQDAKRPEEGTDFSSNLESCSMDGIRIAVPSILLDTDRARLDATKRAIDVMTGLGAIIIEDAEFLQWETDEERASDEWKRAFWVQLRDSMIIHLIVCGEMLTFAHSFLLDMGKFLGSFNSTEIEMKTLSDVINYTISTPEERAEEYGIEEWVAAEHTGQSYDRDSQEYETSLRRRLEMGDQAKELLDRYHCDIYLASSSKWQPGMTGGYPSISIPIGAFPQDTPIKSRPRTGLVQKGPGIPFSIVMVARRWDDQKLIEVAKVFEQAMNVRQNLHLKIEPTAEVKL</sequence>
<evidence type="ECO:0000313" key="2">
    <source>
        <dbReference type="EMBL" id="KAJ5719785.1"/>
    </source>
</evidence>
<dbReference type="Gene3D" id="3.90.1300.10">
    <property type="entry name" value="Amidase signature (AS) domain"/>
    <property type="match status" value="1"/>
</dbReference>
<dbReference type="PANTHER" id="PTHR42678:SF34">
    <property type="entry name" value="OS04G0183300 PROTEIN"/>
    <property type="match status" value="1"/>
</dbReference>
<reference evidence="2" key="1">
    <citation type="journal article" date="2023" name="IMA Fungus">
        <title>Comparative genomic study of the Penicillium genus elucidates a diverse pangenome and 15 lateral gene transfer events.</title>
        <authorList>
            <person name="Petersen C."/>
            <person name="Sorensen T."/>
            <person name="Nielsen M.R."/>
            <person name="Sondergaard T.E."/>
            <person name="Sorensen J.L."/>
            <person name="Fitzpatrick D.A."/>
            <person name="Frisvad J.C."/>
            <person name="Nielsen K.L."/>
        </authorList>
    </citation>
    <scope>NUCLEOTIDE SEQUENCE</scope>
    <source>
        <strain evidence="2">IBT 17514</strain>
    </source>
</reference>
<dbReference type="SUPFAM" id="SSF75304">
    <property type="entry name" value="Amidase signature (AS) enzymes"/>
    <property type="match status" value="1"/>
</dbReference>
<protein>
    <recommendedName>
        <fullName evidence="1">Amidase domain-containing protein</fullName>
    </recommendedName>
</protein>
<dbReference type="InterPro" id="IPR036928">
    <property type="entry name" value="AS_sf"/>
</dbReference>
<organism evidence="2 3">
    <name type="scientific">Penicillium malachiteum</name>
    <dbReference type="NCBI Taxonomy" id="1324776"/>
    <lineage>
        <taxon>Eukaryota</taxon>
        <taxon>Fungi</taxon>
        <taxon>Dikarya</taxon>
        <taxon>Ascomycota</taxon>
        <taxon>Pezizomycotina</taxon>
        <taxon>Eurotiomycetes</taxon>
        <taxon>Eurotiomycetidae</taxon>
        <taxon>Eurotiales</taxon>
        <taxon>Aspergillaceae</taxon>
        <taxon>Penicillium</taxon>
    </lineage>
</organism>
<keyword evidence="3" id="KW-1185">Reference proteome</keyword>
<dbReference type="PANTHER" id="PTHR42678">
    <property type="entry name" value="AMIDASE"/>
    <property type="match status" value="1"/>
</dbReference>
<name>A0AAD6MUS7_9EURO</name>
<dbReference type="InterPro" id="IPR023631">
    <property type="entry name" value="Amidase_dom"/>
</dbReference>
<accession>A0AAD6MUS7</accession>
<comment type="caution">
    <text evidence="2">The sequence shown here is derived from an EMBL/GenBank/DDBJ whole genome shotgun (WGS) entry which is preliminary data.</text>
</comment>
<reference evidence="2" key="2">
    <citation type="submission" date="2023-01" db="EMBL/GenBank/DDBJ databases">
        <authorList>
            <person name="Petersen C."/>
        </authorList>
    </citation>
    <scope>NUCLEOTIDE SEQUENCE</scope>
    <source>
        <strain evidence="2">IBT 17514</strain>
    </source>
</reference>
<dbReference type="EMBL" id="JAQJAN010000010">
    <property type="protein sequence ID" value="KAJ5719785.1"/>
    <property type="molecule type" value="Genomic_DNA"/>
</dbReference>
<dbReference type="Pfam" id="PF01425">
    <property type="entry name" value="Amidase"/>
    <property type="match status" value="1"/>
</dbReference>
<evidence type="ECO:0000313" key="3">
    <source>
        <dbReference type="Proteomes" id="UP001215712"/>
    </source>
</evidence>
<dbReference type="AlphaFoldDB" id="A0AAD6MUS7"/>
<gene>
    <name evidence="2" type="ORF">N7493_007363</name>
</gene>
<evidence type="ECO:0000259" key="1">
    <source>
        <dbReference type="Pfam" id="PF01425"/>
    </source>
</evidence>
<feature type="domain" description="Amidase" evidence="1">
    <location>
        <begin position="38"/>
        <end position="262"/>
    </location>
</feature>